<evidence type="ECO:0000313" key="3">
    <source>
        <dbReference type="EMBL" id="GBL81749.1"/>
    </source>
</evidence>
<feature type="region of interest" description="Disordered" evidence="1">
    <location>
        <begin position="78"/>
        <end position="103"/>
    </location>
</feature>
<accession>A0A4Y2AR70</accession>
<evidence type="ECO:0000256" key="1">
    <source>
        <dbReference type="SAM" id="MobiDB-lite"/>
    </source>
</evidence>
<reference evidence="3 4" key="1">
    <citation type="journal article" date="2019" name="Sci. Rep.">
        <title>Orb-weaving spider Araneus ventricosus genome elucidates the spidroin gene catalogue.</title>
        <authorList>
            <person name="Kono N."/>
            <person name="Nakamura H."/>
            <person name="Ohtoshi R."/>
            <person name="Moran D.A.P."/>
            <person name="Shinohara A."/>
            <person name="Yoshida Y."/>
            <person name="Fujiwara M."/>
            <person name="Mori M."/>
            <person name="Tomita M."/>
            <person name="Arakawa K."/>
        </authorList>
    </citation>
    <scope>NUCLEOTIDE SEQUENCE [LARGE SCALE GENOMIC DNA]</scope>
</reference>
<evidence type="ECO:0000256" key="2">
    <source>
        <dbReference type="SAM" id="SignalP"/>
    </source>
</evidence>
<keyword evidence="4" id="KW-1185">Reference proteome</keyword>
<feature type="signal peptide" evidence="2">
    <location>
        <begin position="1"/>
        <end position="20"/>
    </location>
</feature>
<dbReference type="Proteomes" id="UP000499080">
    <property type="component" value="Unassembled WGS sequence"/>
</dbReference>
<sequence>MKRFGLVILTSLILKQHVGYFGTDLVILNQNQMTATEFFSKLPHHTSGRTFHPLRRAQQARMYGRYLVESRIEPGALRLRSPDLATRPPHPPHIQTEKGLQNA</sequence>
<keyword evidence="2" id="KW-0732">Signal</keyword>
<dbReference type="AlphaFoldDB" id="A0A4Y2AR70"/>
<protein>
    <submittedName>
        <fullName evidence="3">Uncharacterized protein</fullName>
    </submittedName>
</protein>
<gene>
    <name evidence="3" type="ORF">AVEN_93517_1</name>
</gene>
<comment type="caution">
    <text evidence="3">The sequence shown here is derived from an EMBL/GenBank/DDBJ whole genome shotgun (WGS) entry which is preliminary data.</text>
</comment>
<organism evidence="3 4">
    <name type="scientific">Araneus ventricosus</name>
    <name type="common">Orbweaver spider</name>
    <name type="synonym">Epeira ventricosa</name>
    <dbReference type="NCBI Taxonomy" id="182803"/>
    <lineage>
        <taxon>Eukaryota</taxon>
        <taxon>Metazoa</taxon>
        <taxon>Ecdysozoa</taxon>
        <taxon>Arthropoda</taxon>
        <taxon>Chelicerata</taxon>
        <taxon>Arachnida</taxon>
        <taxon>Araneae</taxon>
        <taxon>Araneomorphae</taxon>
        <taxon>Entelegynae</taxon>
        <taxon>Araneoidea</taxon>
        <taxon>Araneidae</taxon>
        <taxon>Araneus</taxon>
    </lineage>
</organism>
<dbReference type="EMBL" id="BGPR01000026">
    <property type="protein sequence ID" value="GBL81749.1"/>
    <property type="molecule type" value="Genomic_DNA"/>
</dbReference>
<feature type="chain" id="PRO_5021401755" evidence="2">
    <location>
        <begin position="21"/>
        <end position="103"/>
    </location>
</feature>
<name>A0A4Y2AR70_ARAVE</name>
<proteinExistence type="predicted"/>
<evidence type="ECO:0000313" key="4">
    <source>
        <dbReference type="Proteomes" id="UP000499080"/>
    </source>
</evidence>